<dbReference type="InterPro" id="IPR022742">
    <property type="entry name" value="Hydrolase_4"/>
</dbReference>
<protein>
    <submittedName>
        <fullName evidence="3">Carboxylesterase</fullName>
    </submittedName>
</protein>
<feature type="domain" description="Serine aminopeptidase S33" evidence="2">
    <location>
        <begin position="113"/>
        <end position="236"/>
    </location>
</feature>
<dbReference type="Gene3D" id="3.40.50.1820">
    <property type="entry name" value="alpha/beta hydrolase"/>
    <property type="match status" value="1"/>
</dbReference>
<dbReference type="PATRIC" id="fig|1208321.3.peg.1383"/>
<dbReference type="EMBL" id="AYOZ01000010">
    <property type="protein sequence ID" value="ETI61035.1"/>
    <property type="molecule type" value="Genomic_DNA"/>
</dbReference>
<accession>W1RW52</accession>
<dbReference type="AlphaFoldDB" id="W1RW52"/>
<comment type="caution">
    <text evidence="3">The sequence shown here is derived from an EMBL/GenBank/DDBJ whole genome shotgun (WGS) entry which is preliminary data.</text>
</comment>
<evidence type="ECO:0000313" key="4">
    <source>
        <dbReference type="Proteomes" id="UP000018857"/>
    </source>
</evidence>
<keyword evidence="4" id="KW-1185">Reference proteome</keyword>
<evidence type="ECO:0000256" key="1">
    <source>
        <dbReference type="SAM" id="Phobius"/>
    </source>
</evidence>
<name>W1RW52_9GAMM</name>
<dbReference type="eggNOG" id="COG1647">
    <property type="taxonomic scope" value="Bacteria"/>
</dbReference>
<reference evidence="3 4" key="1">
    <citation type="journal article" date="2014" name="Genome Announc.">
        <title>Draft Genome Sequence of Marinomonas sp. Strain D104, a Polycyclic Aromatic Hydrocarbon-Degrading Bacterium from the Deep-Sea Sediment of the Arctic Ocean.</title>
        <authorList>
            <person name="Dong C."/>
            <person name="Bai X."/>
            <person name="Lai Q."/>
            <person name="Xie Y."/>
            <person name="Chen X."/>
            <person name="Shao Z."/>
        </authorList>
    </citation>
    <scope>NUCLEOTIDE SEQUENCE [LARGE SCALE GENOMIC DNA]</scope>
    <source>
        <strain evidence="3 4">D104</strain>
    </source>
</reference>
<dbReference type="Proteomes" id="UP000018857">
    <property type="component" value="Unassembled WGS sequence"/>
</dbReference>
<dbReference type="InterPro" id="IPR029058">
    <property type="entry name" value="AB_hydrolase_fold"/>
</dbReference>
<evidence type="ECO:0000313" key="3">
    <source>
        <dbReference type="EMBL" id="ETI61035.1"/>
    </source>
</evidence>
<gene>
    <name evidence="3" type="ORF">D104_07005</name>
</gene>
<keyword evidence="1" id="KW-0812">Transmembrane</keyword>
<proteinExistence type="predicted"/>
<dbReference type="SUPFAM" id="SSF53474">
    <property type="entry name" value="alpha/beta-Hydrolases"/>
    <property type="match status" value="1"/>
</dbReference>
<evidence type="ECO:0000259" key="2">
    <source>
        <dbReference type="Pfam" id="PF12146"/>
    </source>
</evidence>
<organism evidence="3 4">
    <name type="scientific">Marinomonas profundimaris</name>
    <dbReference type="NCBI Taxonomy" id="1208321"/>
    <lineage>
        <taxon>Bacteria</taxon>
        <taxon>Pseudomonadati</taxon>
        <taxon>Pseudomonadota</taxon>
        <taxon>Gammaproteobacteria</taxon>
        <taxon>Oceanospirillales</taxon>
        <taxon>Oceanospirillaceae</taxon>
        <taxon>Marinomonas</taxon>
    </lineage>
</organism>
<dbReference type="STRING" id="1208321.D104_07005"/>
<dbReference type="Pfam" id="PF12146">
    <property type="entry name" value="Hydrolase_4"/>
    <property type="match status" value="1"/>
</dbReference>
<keyword evidence="1" id="KW-0472">Membrane</keyword>
<feature type="transmembrane region" description="Helical" evidence="1">
    <location>
        <begin position="30"/>
        <end position="49"/>
    </location>
</feature>
<sequence length="422" mass="47686">MFDDSTIGENQKVHRIELLIMRGKVMRQKIILWCLCLLTLSVSGIGGAAEKTTAFVFAPDESFSHYQQRASVYLNQHKVWVNVGDKARELDAVMPFELLPNPEQCEKNKAIGVLLSHGLSDSPFSMRDPAKALQQACYQVRVILLPGHGTKAEDLLTVSRDDWRETFRHAADQFRKEVDVLYVGGFSTGGALAAEYAWQHTESVTGVVLFSPVFKVNSSIDWLSPWLALVKDWLDHYPSDDFAKYASIPLPAIAEVYKLSKEVRHLILDNPKSFPVFIALSEDDQTVDSSVTENVFKQGMVGPKSQMVLYSKTQRSATTDRIKVYNTNWPEAKILGLSHMAIHGDPENTYYGAMGEYRICGWYLSDKPLYDACRTDNANWFGERSDDLSKRSPHAARVSWNPNFRSLMEEVSFFIKANANNR</sequence>
<keyword evidence="1" id="KW-1133">Transmembrane helix</keyword>